<dbReference type="Pfam" id="PF01535">
    <property type="entry name" value="PPR"/>
    <property type="match status" value="1"/>
</dbReference>
<dbReference type="FunFam" id="1.25.40.10:FF:000158">
    <property type="entry name" value="pentatricopeptide repeat-containing protein At2g33680"/>
    <property type="match status" value="1"/>
</dbReference>
<sequence length="787" mass="85036">MVGAGVARSAGRRLRAPRGVATRANAQHVVAFNGQRCSTPSSLFASFARSPSIGLAVRVLMGEDDPDRGWSVYQRVMQAGDTPGLPFFQSMMIFCLRHVPGKAPDVLQAAYARGLPITEKLFAIFLTACHKTDPPLMRQALDLYSRCGPVTHDVLYKLANLCRVSKYPGSALFLVPVAVRHGVEFSEKLLSLFAACCAESACLEAADTAERLLNLVHSRTITPHANYQLYSNLIKPLLAQGRVDAAVNAHTLMESIGLPPTVHTYTHVLDALAKAGRVADAMSLFQTMVRRKIPVAVPVLACMIAACGRCFALESVQVLHRHARDNDLLLPNDIVVCALILAYSRCGSIADAGHVFQSRIASSSGVPHEQVFSFMIRSYSEHRMIDEQAKAFAQMQSLGVTPSQQTLTTMATDLARCARIADALALFPTITDLNVPLFTTLIRSVPGHHLQTLLGFAQGRDLLATDDNVVSAFIIAFANCGQLPRAEHVFRTRCVHAIPNVATFNAMIAAYAQFGCLPQAMKAFAHMKAVDLRPDAITMTGLIASCSHAGDVSVASAILGEFSAGMKLRILSEHIACLVDLHGRIGDLDAAERIAAAAPNADSRSWISILRACAHCGDLQRAERIFARITSIPGACPHLPHAYDLMKAMLFDVGRDSDARQLLDEMQSKGVAIAVGRTSLHLADGLKDFQASPSPGVDLTALLDDATTEGRDDGDVIHSEVLAVAHALSELPPSEPIRLLNDGRVCRDCHQILKRASSVCDRDVFLRETAGLHHHFRSGACSCGDYW</sequence>
<dbReference type="SUPFAM" id="SSF48452">
    <property type="entry name" value="TPR-like"/>
    <property type="match status" value="1"/>
</dbReference>
<keyword evidence="5" id="KW-1185">Reference proteome</keyword>
<dbReference type="STRING" id="37360.A0A0G4IZT3"/>
<dbReference type="InterPro" id="IPR011990">
    <property type="entry name" value="TPR-like_helical_dom_sf"/>
</dbReference>
<evidence type="ECO:0000256" key="2">
    <source>
        <dbReference type="PROSITE-ProRule" id="PRU00708"/>
    </source>
</evidence>
<reference evidence="4 5" key="1">
    <citation type="submission" date="2015-02" db="EMBL/GenBank/DDBJ databases">
        <authorList>
            <person name="Chooi Y.-H."/>
        </authorList>
    </citation>
    <scope>NUCLEOTIDE SEQUENCE [LARGE SCALE GENOMIC DNA]</scope>
    <source>
        <strain evidence="4">E3</strain>
    </source>
</reference>
<keyword evidence="1" id="KW-0677">Repeat</keyword>
<dbReference type="InterPro" id="IPR002885">
    <property type="entry name" value="PPR_rpt"/>
</dbReference>
<dbReference type="PANTHER" id="PTHR47933:SF11">
    <property type="entry name" value="PENTATRICOPEPTIDE REPEAT-CONTAINING PROTEIN 2"/>
    <property type="match status" value="1"/>
</dbReference>
<feature type="domain" description="DYW" evidence="3">
    <location>
        <begin position="700"/>
        <end position="787"/>
    </location>
</feature>
<dbReference type="InterPro" id="IPR032867">
    <property type="entry name" value="DYW_dom"/>
</dbReference>
<dbReference type="PROSITE" id="PS51375">
    <property type="entry name" value="PPR"/>
    <property type="match status" value="3"/>
</dbReference>
<evidence type="ECO:0000313" key="5">
    <source>
        <dbReference type="Proteomes" id="UP000039324"/>
    </source>
</evidence>
<dbReference type="EMBL" id="CDSF01000101">
    <property type="protein sequence ID" value="CEP00581.1"/>
    <property type="molecule type" value="Genomic_DNA"/>
</dbReference>
<dbReference type="Pfam" id="PF13041">
    <property type="entry name" value="PPR_2"/>
    <property type="match status" value="1"/>
</dbReference>
<dbReference type="PANTHER" id="PTHR47933">
    <property type="entry name" value="PENTATRICOPEPTIDE REPEAT-CONTAINING PROTEIN 1, MITOCHONDRIAL"/>
    <property type="match status" value="1"/>
</dbReference>
<proteinExistence type="predicted"/>
<dbReference type="OrthoDB" id="407658at2759"/>
<dbReference type="Gene3D" id="1.25.40.10">
    <property type="entry name" value="Tetratricopeptide repeat domain"/>
    <property type="match status" value="4"/>
</dbReference>
<feature type="repeat" description="PPR" evidence="2">
    <location>
        <begin position="261"/>
        <end position="295"/>
    </location>
</feature>
<feature type="repeat" description="PPR" evidence="2">
    <location>
        <begin position="500"/>
        <end position="534"/>
    </location>
</feature>
<feature type="repeat" description="PPR" evidence="2">
    <location>
        <begin position="368"/>
        <end position="402"/>
    </location>
</feature>
<dbReference type="GO" id="GO:0048731">
    <property type="term" value="P:system development"/>
    <property type="evidence" value="ECO:0007669"/>
    <property type="project" value="UniProtKB-ARBA"/>
</dbReference>
<dbReference type="InterPro" id="IPR051240">
    <property type="entry name" value="Mito_RNA-Proc/Resp"/>
</dbReference>
<evidence type="ECO:0000259" key="3">
    <source>
        <dbReference type="Pfam" id="PF14432"/>
    </source>
</evidence>
<dbReference type="GO" id="GO:0003729">
    <property type="term" value="F:mRNA binding"/>
    <property type="evidence" value="ECO:0007669"/>
    <property type="project" value="TreeGrafter"/>
</dbReference>
<dbReference type="Pfam" id="PF14432">
    <property type="entry name" value="DYW_deaminase"/>
    <property type="match status" value="1"/>
</dbReference>
<organism evidence="4 5">
    <name type="scientific">Plasmodiophora brassicae</name>
    <name type="common">Clubroot disease agent</name>
    <dbReference type="NCBI Taxonomy" id="37360"/>
    <lineage>
        <taxon>Eukaryota</taxon>
        <taxon>Sar</taxon>
        <taxon>Rhizaria</taxon>
        <taxon>Endomyxa</taxon>
        <taxon>Phytomyxea</taxon>
        <taxon>Plasmodiophorida</taxon>
        <taxon>Plasmodiophoridae</taxon>
        <taxon>Plasmodiophora</taxon>
    </lineage>
</organism>
<dbReference type="GO" id="GO:0008270">
    <property type="term" value="F:zinc ion binding"/>
    <property type="evidence" value="ECO:0007669"/>
    <property type="project" value="InterPro"/>
</dbReference>
<protein>
    <recommendedName>
        <fullName evidence="3">DYW domain-containing protein</fullName>
    </recommendedName>
</protein>
<name>A0A0G4IZT3_PLABS</name>
<gene>
    <name evidence="4" type="ORF">PBRA_001635</name>
</gene>
<dbReference type="AlphaFoldDB" id="A0A0G4IZT3"/>
<dbReference type="Proteomes" id="UP000039324">
    <property type="component" value="Unassembled WGS sequence"/>
</dbReference>
<dbReference type="NCBIfam" id="TIGR00756">
    <property type="entry name" value="PPR"/>
    <property type="match status" value="2"/>
</dbReference>
<evidence type="ECO:0000256" key="1">
    <source>
        <dbReference type="ARBA" id="ARBA00022737"/>
    </source>
</evidence>
<accession>A0A0G4IZT3</accession>
<dbReference type="Pfam" id="PF12854">
    <property type="entry name" value="PPR_1"/>
    <property type="match status" value="1"/>
</dbReference>
<evidence type="ECO:0000313" key="4">
    <source>
        <dbReference type="EMBL" id="CEP00581.1"/>
    </source>
</evidence>